<keyword evidence="2" id="KW-1133">Transmembrane helix</keyword>
<organism evidence="4 5">
    <name type="scientific">Toxoplasma gondii RUB</name>
    <dbReference type="NCBI Taxonomy" id="935652"/>
    <lineage>
        <taxon>Eukaryota</taxon>
        <taxon>Sar</taxon>
        <taxon>Alveolata</taxon>
        <taxon>Apicomplexa</taxon>
        <taxon>Conoidasida</taxon>
        <taxon>Coccidia</taxon>
        <taxon>Eucoccidiorida</taxon>
        <taxon>Eimeriorina</taxon>
        <taxon>Sarcocystidae</taxon>
        <taxon>Toxoplasma</taxon>
    </lineage>
</organism>
<feature type="chain" id="PRO_5001810375" evidence="3">
    <location>
        <begin position="32"/>
        <end position="805"/>
    </location>
</feature>
<feature type="compositionally biased region" description="Basic residues" evidence="1">
    <location>
        <begin position="61"/>
        <end position="73"/>
    </location>
</feature>
<evidence type="ECO:0000313" key="5">
    <source>
        <dbReference type="Proteomes" id="UP000028834"/>
    </source>
</evidence>
<dbReference type="AlphaFoldDB" id="A0A086LR31"/>
<evidence type="ECO:0000313" key="4">
    <source>
        <dbReference type="EMBL" id="KFG59099.1"/>
    </source>
</evidence>
<evidence type="ECO:0000256" key="1">
    <source>
        <dbReference type="SAM" id="MobiDB-lite"/>
    </source>
</evidence>
<accession>A0A086LR31</accession>
<protein>
    <submittedName>
        <fullName evidence="4">Putative transmembrane protein</fullName>
    </submittedName>
</protein>
<feature type="compositionally biased region" description="Polar residues" evidence="1">
    <location>
        <begin position="81"/>
        <end position="111"/>
    </location>
</feature>
<comment type="caution">
    <text evidence="4">The sequence shown here is derived from an EMBL/GenBank/DDBJ whole genome shotgun (WGS) entry which is preliminary data.</text>
</comment>
<feature type="region of interest" description="Disordered" evidence="1">
    <location>
        <begin position="430"/>
        <end position="458"/>
    </location>
</feature>
<feature type="region of interest" description="Disordered" evidence="1">
    <location>
        <begin position="56"/>
        <end position="111"/>
    </location>
</feature>
<proteinExistence type="predicted"/>
<reference evidence="4 5" key="1">
    <citation type="submission" date="2014-05" db="EMBL/GenBank/DDBJ databases">
        <authorList>
            <person name="Sibley D."/>
            <person name="Venepally P."/>
            <person name="Karamycheva S."/>
            <person name="Hadjithomas M."/>
            <person name="Khan A."/>
            <person name="Brunk B."/>
            <person name="Roos D."/>
            <person name="Caler E."/>
            <person name="Lorenzi H."/>
        </authorList>
    </citation>
    <scope>NUCLEOTIDE SEQUENCE [LARGE SCALE GENOMIC DNA]</scope>
    <source>
        <strain evidence="4 5">RUB</strain>
    </source>
</reference>
<evidence type="ECO:0000256" key="3">
    <source>
        <dbReference type="SAM" id="SignalP"/>
    </source>
</evidence>
<dbReference type="OrthoDB" id="333912at2759"/>
<feature type="signal peptide" evidence="3">
    <location>
        <begin position="1"/>
        <end position="31"/>
    </location>
</feature>
<feature type="transmembrane region" description="Helical" evidence="2">
    <location>
        <begin position="612"/>
        <end position="632"/>
    </location>
</feature>
<keyword evidence="3" id="KW-0732">Signal</keyword>
<dbReference type="VEuPathDB" id="ToxoDB:TGRUB_205680"/>
<feature type="transmembrane region" description="Helical" evidence="2">
    <location>
        <begin position="638"/>
        <end position="658"/>
    </location>
</feature>
<evidence type="ECO:0000256" key="2">
    <source>
        <dbReference type="SAM" id="Phobius"/>
    </source>
</evidence>
<dbReference type="Proteomes" id="UP000028834">
    <property type="component" value="Unassembled WGS sequence"/>
</dbReference>
<keyword evidence="2 4" id="KW-0812">Transmembrane</keyword>
<feature type="compositionally biased region" description="Low complexity" evidence="1">
    <location>
        <begin position="281"/>
        <end position="290"/>
    </location>
</feature>
<name>A0A086LR31_TOXGO</name>
<feature type="transmembrane region" description="Helical" evidence="2">
    <location>
        <begin position="663"/>
        <end position="680"/>
    </location>
</feature>
<dbReference type="EMBL" id="AFYV02002298">
    <property type="protein sequence ID" value="KFG59099.1"/>
    <property type="molecule type" value="Genomic_DNA"/>
</dbReference>
<feature type="compositionally biased region" description="Low complexity" evidence="1">
    <location>
        <begin position="747"/>
        <end position="762"/>
    </location>
</feature>
<feature type="region of interest" description="Disordered" evidence="1">
    <location>
        <begin position="267"/>
        <end position="298"/>
    </location>
</feature>
<gene>
    <name evidence="4" type="ORF">TGRUB_205680</name>
</gene>
<sequence>MHSTRRLWASVGVLSAAIFISALFQADRGEGHRFKGSAYTDADADTTDNHVNLHTDWSSQSRKHGLKPIHRHHKDTDSYAPPSNSAFNDATSPRNSSFLLPTPSTGTTETNLSISGAVPVEPFSPSRTVKRAIANGRPEILAMLPAASHAPLPPIMNPASWAGLEETADPSRVATQPAAPSQTGVPTVFAQSLSRVAPAVAPPVVAPEGAVAATVPVPVSAGQNQGIPLVAGEGGVLDAHAVSPPMTNQGALGSVGVTTTSVLPATTSGVGVVPQSEKPLAPATTPTTVPAPVPAGEQPAVNAEPVVAAAASTAAAPTPSAATAPQTGAVAPAAPTALPAGAAAPAAATSIPAGASAPAAATSIPAGAAAPAAATSIPAGAAALAAATSIPAGAAAPAAATSIPAGAAAPAAATSIPAGAAAPAVVAAPASPPAASSSTGSSAVPAAAASTGAPPAPAAMAGAIGTSGGASGVSLVPQAVAGATSASAGENVPAAAGVTGASAVTRRSTVGNNRLMVTDSVEGAPDAQEELLLDPSVEEISVGSVGARVIHSQQRVRTAAEACFDACSCWPVWSISIVVLVVNIVASFVAFHLTASLYSKGLFSSHFYKGGGYWMIGAAIGGLVTGGLIGGFVPPACWAGALYLGGSMMSQSIAIVLLGRRGAWLGALGGVGCGGVIGFFTGTGGVGIMVGVFVGLLLGIVVGFAPVCRSLKLNERYIRAGMRVSSGLSSRFSDDGRESKHHSGTMTPLSPRTTRTPTSRRLPGSEVGATSTVHSSKRYTEDRVHALASDGGRSRQNDAPDQVES</sequence>
<feature type="transmembrane region" description="Helical" evidence="2">
    <location>
        <begin position="686"/>
        <end position="708"/>
    </location>
</feature>
<feature type="transmembrane region" description="Helical" evidence="2">
    <location>
        <begin position="570"/>
        <end position="591"/>
    </location>
</feature>
<feature type="region of interest" description="Disordered" evidence="1">
    <location>
        <begin position="727"/>
        <end position="805"/>
    </location>
</feature>
<keyword evidence="2" id="KW-0472">Membrane</keyword>